<keyword evidence="1" id="KW-0436">Ligase</keyword>
<dbReference type="GO" id="GO:0009432">
    <property type="term" value="P:SOS response"/>
    <property type="evidence" value="ECO:0007669"/>
    <property type="project" value="TreeGrafter"/>
</dbReference>
<dbReference type="Pfam" id="PF08443">
    <property type="entry name" value="RimK"/>
    <property type="match status" value="1"/>
</dbReference>
<dbReference type="InterPro" id="IPR013815">
    <property type="entry name" value="ATP_grasp_subdomain_1"/>
</dbReference>
<sequence length="336" mass="38123">MTTVKRTKRSIDILRAYCQWAKIAYSDIDDSNGFLIHIESGGKHLIASSKTPYPLNPSSSTSLTRDKTWTYLHLAQHGYLTPEGQHFFTVDKYRSFDTKSQSICAALDYAETLTYPVFVKPNSGASGKLARLVRSKDDLKEHFSDIAKFDHIALVQRPILSQEYRIFVLGDKVQFTYKKTRPILTGNGQQTIRQLMVRYNHNLKNKLTNSDPFFLNQLADSGFSLDDVLPKGESIRITPNSNLNIGGKMMDYNETINPALNEWAVKLVQLFGLKIAGIDVFGHQLDNPDQLVVLEINSMPTLSSLYQLGYKKKVFEIWSKILTDYFGEIPQSVVLK</sequence>
<dbReference type="Gene3D" id="3.30.1490.20">
    <property type="entry name" value="ATP-grasp fold, A domain"/>
    <property type="match status" value="1"/>
</dbReference>
<organism evidence="4 5">
    <name type="scientific">Aureispira anguillae</name>
    <dbReference type="NCBI Taxonomy" id="2864201"/>
    <lineage>
        <taxon>Bacteria</taxon>
        <taxon>Pseudomonadati</taxon>
        <taxon>Bacteroidota</taxon>
        <taxon>Saprospiria</taxon>
        <taxon>Saprospirales</taxon>
        <taxon>Saprospiraceae</taxon>
        <taxon>Aureispira</taxon>
    </lineage>
</organism>
<dbReference type="GO" id="GO:0018169">
    <property type="term" value="F:ribosomal S6-glutamic acid ligase activity"/>
    <property type="evidence" value="ECO:0007669"/>
    <property type="project" value="TreeGrafter"/>
</dbReference>
<dbReference type="Gene3D" id="3.30.470.20">
    <property type="entry name" value="ATP-grasp fold, B domain"/>
    <property type="match status" value="2"/>
</dbReference>
<keyword evidence="5" id="KW-1185">Reference proteome</keyword>
<name>A0A915YBP4_9BACT</name>
<dbReference type="GO" id="GO:0005737">
    <property type="term" value="C:cytoplasm"/>
    <property type="evidence" value="ECO:0007669"/>
    <property type="project" value="TreeGrafter"/>
</dbReference>
<dbReference type="AlphaFoldDB" id="A0A915YBP4"/>
<evidence type="ECO:0000313" key="4">
    <source>
        <dbReference type="EMBL" id="BDS10130.1"/>
    </source>
</evidence>
<dbReference type="GO" id="GO:0005524">
    <property type="term" value="F:ATP binding"/>
    <property type="evidence" value="ECO:0007669"/>
    <property type="project" value="UniProtKB-UniRule"/>
</dbReference>
<feature type="domain" description="ATP-grasp" evidence="3">
    <location>
        <begin position="71"/>
        <end position="323"/>
    </location>
</feature>
<gene>
    <name evidence="4" type="ORF">AsAng_0008380</name>
</gene>
<proteinExistence type="predicted"/>
<dbReference type="Proteomes" id="UP001060919">
    <property type="component" value="Chromosome"/>
</dbReference>
<dbReference type="GO" id="GO:0008716">
    <property type="term" value="F:D-alanine-D-alanine ligase activity"/>
    <property type="evidence" value="ECO:0007669"/>
    <property type="project" value="InterPro"/>
</dbReference>
<evidence type="ECO:0000256" key="1">
    <source>
        <dbReference type="ARBA" id="ARBA00022598"/>
    </source>
</evidence>
<reference evidence="4" key="1">
    <citation type="submission" date="2022-09" db="EMBL/GenBank/DDBJ databases">
        <title>Aureispira anguillicida sp. nov., isolated from Leptocephalus of Japanese eel Anguilla japonica.</title>
        <authorList>
            <person name="Yuasa K."/>
            <person name="Mekata T."/>
            <person name="Ikunari K."/>
        </authorList>
    </citation>
    <scope>NUCLEOTIDE SEQUENCE</scope>
    <source>
        <strain evidence="4">EL160426</strain>
    </source>
</reference>
<evidence type="ECO:0000259" key="3">
    <source>
        <dbReference type="PROSITE" id="PS50975"/>
    </source>
</evidence>
<dbReference type="RefSeq" id="WP_264791464.1">
    <property type="nucleotide sequence ID" value="NZ_AP026867.1"/>
</dbReference>
<keyword evidence="2" id="KW-0547">Nucleotide-binding</keyword>
<dbReference type="Pfam" id="PF07478">
    <property type="entry name" value="Dala_Dala_lig_C"/>
    <property type="match status" value="1"/>
</dbReference>
<dbReference type="InterPro" id="IPR013651">
    <property type="entry name" value="ATP-grasp_RimK-type"/>
</dbReference>
<accession>A0A915YBP4</accession>
<dbReference type="InterPro" id="IPR011761">
    <property type="entry name" value="ATP-grasp"/>
</dbReference>
<dbReference type="EMBL" id="AP026867">
    <property type="protein sequence ID" value="BDS10130.1"/>
    <property type="molecule type" value="Genomic_DNA"/>
</dbReference>
<evidence type="ECO:0000256" key="2">
    <source>
        <dbReference type="PROSITE-ProRule" id="PRU00409"/>
    </source>
</evidence>
<dbReference type="InterPro" id="IPR011095">
    <property type="entry name" value="Dala_Dala_lig_C"/>
</dbReference>
<dbReference type="PANTHER" id="PTHR21621">
    <property type="entry name" value="RIBOSOMAL PROTEIN S6 MODIFICATION PROTEIN"/>
    <property type="match status" value="1"/>
</dbReference>
<dbReference type="SUPFAM" id="SSF56059">
    <property type="entry name" value="Glutathione synthetase ATP-binding domain-like"/>
    <property type="match status" value="1"/>
</dbReference>
<dbReference type="PROSITE" id="PS50975">
    <property type="entry name" value="ATP_GRASP"/>
    <property type="match status" value="1"/>
</dbReference>
<dbReference type="PANTHER" id="PTHR21621:SF0">
    <property type="entry name" value="BETA-CITRYLGLUTAMATE SYNTHASE B-RELATED"/>
    <property type="match status" value="1"/>
</dbReference>
<dbReference type="GO" id="GO:0046872">
    <property type="term" value="F:metal ion binding"/>
    <property type="evidence" value="ECO:0007669"/>
    <property type="project" value="InterPro"/>
</dbReference>
<dbReference type="KEGG" id="aup:AsAng_0008380"/>
<keyword evidence="2" id="KW-0067">ATP-binding</keyword>
<evidence type="ECO:0000313" key="5">
    <source>
        <dbReference type="Proteomes" id="UP001060919"/>
    </source>
</evidence>
<protein>
    <submittedName>
        <fullName evidence="4">ATP-grasp domain-containing protein</fullName>
    </submittedName>
</protein>